<dbReference type="GO" id="GO:0015344">
    <property type="term" value="F:siderophore uptake transmembrane transporter activity"/>
    <property type="evidence" value="ECO:0007669"/>
    <property type="project" value="TreeGrafter"/>
</dbReference>
<feature type="domain" description="TonB-dependent receptor plug" evidence="14">
    <location>
        <begin position="52"/>
        <end position="154"/>
    </location>
</feature>
<accession>A0A1Y6F9W0</accession>
<dbReference type="PROSITE" id="PS52016">
    <property type="entry name" value="TONB_DEPENDENT_REC_3"/>
    <property type="match status" value="1"/>
</dbReference>
<evidence type="ECO:0000256" key="1">
    <source>
        <dbReference type="ARBA" id="ARBA00004571"/>
    </source>
</evidence>
<evidence type="ECO:0000313" key="16">
    <source>
        <dbReference type="Proteomes" id="UP000194420"/>
    </source>
</evidence>
<dbReference type="GO" id="GO:0009279">
    <property type="term" value="C:cell outer membrane"/>
    <property type="evidence" value="ECO:0007669"/>
    <property type="project" value="UniProtKB-SubCell"/>
</dbReference>
<dbReference type="InterPro" id="IPR012910">
    <property type="entry name" value="Plug_dom"/>
</dbReference>
<dbReference type="PANTHER" id="PTHR30069:SF39">
    <property type="entry name" value="BLL6183 PROTEIN"/>
    <property type="match status" value="1"/>
</dbReference>
<evidence type="ECO:0000256" key="4">
    <source>
        <dbReference type="ARBA" id="ARBA00022692"/>
    </source>
</evidence>
<evidence type="ECO:0000259" key="14">
    <source>
        <dbReference type="Pfam" id="PF07715"/>
    </source>
</evidence>
<dbReference type="SUPFAM" id="SSF56935">
    <property type="entry name" value="Porins"/>
    <property type="match status" value="1"/>
</dbReference>
<gene>
    <name evidence="15" type="ORF">SAMN06297468_1402</name>
</gene>
<dbReference type="PANTHER" id="PTHR30069">
    <property type="entry name" value="TONB-DEPENDENT OUTER MEMBRANE RECEPTOR"/>
    <property type="match status" value="1"/>
</dbReference>
<dbReference type="InterPro" id="IPR010917">
    <property type="entry name" value="TonB_rcpt_CS"/>
</dbReference>
<evidence type="ECO:0000256" key="2">
    <source>
        <dbReference type="ARBA" id="ARBA00022448"/>
    </source>
</evidence>
<keyword evidence="4 9" id="KW-0812">Transmembrane</keyword>
<dbReference type="InterPro" id="IPR037066">
    <property type="entry name" value="Plug_dom_sf"/>
</dbReference>
<dbReference type="OrthoDB" id="9760620at2"/>
<organism evidence="15 16">
    <name type="scientific">Altererythrobacter xiamenensis</name>
    <dbReference type="NCBI Taxonomy" id="1316679"/>
    <lineage>
        <taxon>Bacteria</taxon>
        <taxon>Pseudomonadati</taxon>
        <taxon>Pseudomonadota</taxon>
        <taxon>Alphaproteobacteria</taxon>
        <taxon>Sphingomonadales</taxon>
        <taxon>Erythrobacteraceae</taxon>
        <taxon>Altererythrobacter</taxon>
    </lineage>
</organism>
<dbReference type="Gene3D" id="2.170.130.10">
    <property type="entry name" value="TonB-dependent receptor, plug domain"/>
    <property type="match status" value="1"/>
</dbReference>
<keyword evidence="5 12" id="KW-0732">Signal</keyword>
<dbReference type="InterPro" id="IPR000531">
    <property type="entry name" value="Beta-barrel_TonB"/>
</dbReference>
<evidence type="ECO:0000256" key="5">
    <source>
        <dbReference type="ARBA" id="ARBA00022729"/>
    </source>
</evidence>
<keyword evidence="15" id="KW-0675">Receptor</keyword>
<feature type="short sequence motif" description="TonB C-terminal box" evidence="10">
    <location>
        <begin position="759"/>
        <end position="776"/>
    </location>
</feature>
<feature type="domain" description="TonB-dependent receptor-like beta-barrel" evidence="13">
    <location>
        <begin position="258"/>
        <end position="729"/>
    </location>
</feature>
<name>A0A1Y6F9W0_9SPHN</name>
<protein>
    <submittedName>
        <fullName evidence="15">Outer membrane receptor proteins, mostly Fe transport</fullName>
    </submittedName>
</protein>
<keyword evidence="6 11" id="KW-0798">TonB box</keyword>
<dbReference type="PROSITE" id="PS01156">
    <property type="entry name" value="TONB_DEPENDENT_REC_2"/>
    <property type="match status" value="1"/>
</dbReference>
<evidence type="ECO:0000256" key="7">
    <source>
        <dbReference type="ARBA" id="ARBA00023136"/>
    </source>
</evidence>
<comment type="similarity">
    <text evidence="9 11">Belongs to the TonB-dependent receptor family.</text>
</comment>
<dbReference type="InterPro" id="IPR036942">
    <property type="entry name" value="Beta-barrel_TonB_sf"/>
</dbReference>
<evidence type="ECO:0000256" key="6">
    <source>
        <dbReference type="ARBA" id="ARBA00023077"/>
    </source>
</evidence>
<evidence type="ECO:0000256" key="9">
    <source>
        <dbReference type="PROSITE-ProRule" id="PRU01360"/>
    </source>
</evidence>
<proteinExistence type="inferred from homology"/>
<evidence type="ECO:0000256" key="10">
    <source>
        <dbReference type="PROSITE-ProRule" id="PRU10144"/>
    </source>
</evidence>
<evidence type="ECO:0000313" key="15">
    <source>
        <dbReference type="EMBL" id="SMQ69173.1"/>
    </source>
</evidence>
<reference evidence="16" key="1">
    <citation type="submission" date="2017-04" db="EMBL/GenBank/DDBJ databases">
        <authorList>
            <person name="Varghese N."/>
            <person name="Submissions S."/>
        </authorList>
    </citation>
    <scope>NUCLEOTIDE SEQUENCE [LARGE SCALE GENOMIC DNA]</scope>
</reference>
<dbReference type="InterPro" id="IPR039426">
    <property type="entry name" value="TonB-dep_rcpt-like"/>
</dbReference>
<dbReference type="GO" id="GO:0044718">
    <property type="term" value="P:siderophore transmembrane transport"/>
    <property type="evidence" value="ECO:0007669"/>
    <property type="project" value="TreeGrafter"/>
</dbReference>
<feature type="signal peptide" evidence="12">
    <location>
        <begin position="1"/>
        <end position="22"/>
    </location>
</feature>
<keyword evidence="3 9" id="KW-1134">Transmembrane beta strand</keyword>
<keyword evidence="2 9" id="KW-0813">Transport</keyword>
<evidence type="ECO:0000256" key="11">
    <source>
        <dbReference type="RuleBase" id="RU003357"/>
    </source>
</evidence>
<keyword evidence="7 9" id="KW-0472">Membrane</keyword>
<dbReference type="Pfam" id="PF07715">
    <property type="entry name" value="Plug"/>
    <property type="match status" value="1"/>
</dbReference>
<sequence length="776" mass="83404">MLAKMKYLYSLALLGCAFPAFASDEEDTGSGEEVILVTAPGGAFDLDDSRGLDRQDIQIAGTPDLLGALTRNFAGVTLQDAQNNPWQPNLVYRGYVASPLQGQAQGLAVYVDGARFNQPFGDTVNFDLIPDAAIAGVTLRDASPVYGLNALGGALVIETATGRSEQGIEGAAAIGSYGERDYSLSAGDAVGRFSYFGAVQYREEDGWRDFSPSSLVNGYVDFGYDGARAGAHIKFIGADTDLTGNGVAPVELLAARRQSVFTWPDNTRNRYGRLSLHPWFAIGNGLRFEATLYRQRRKAATLNGDAADIEECEDDDLEGLLCLETVGADDDDEEQAVLTDADGNAIADVFGGGDYGVFNRGNIATRSEGILAQIVSEHDFGGRTNRLAVGFSYDASESDFSTSTELGELTDDRSVEGLGLFIEQADGAIAPVGLETRTRLWSAFLSDTLPLGETLTAEIGLRYNHARVRLIDQLGTALNGDHSFSRLNPGFELDWAATPDVTLRAGYSESSRVPTAAELSCADENAPCSLTNFFIADPPLDQVVAKSFELGASGSHERGNWSIDWLLSGYRTTNTNDIQYVASDIRGRAYFRNIGETRRQGVEASLKARRGDLSLSASYAFIDATFRAPLILSSPANPQVNDDGEIAVAKGDRLPGLPRHSATLSADYDGRIGTRVFTVGGDVVARSSQHLVGDEAQLTAPVPGYVLFNLRGRIELVKGVSLFGELRNLFDREYGTFGTFSEVDEIDFAEAPGASDPRAYGPGSPRRWTLGLSYSF</sequence>
<evidence type="ECO:0000256" key="8">
    <source>
        <dbReference type="ARBA" id="ARBA00023237"/>
    </source>
</evidence>
<evidence type="ECO:0000256" key="12">
    <source>
        <dbReference type="SAM" id="SignalP"/>
    </source>
</evidence>
<comment type="subcellular location">
    <subcellularLocation>
        <location evidence="1 9">Cell outer membrane</location>
        <topology evidence="1 9">Multi-pass membrane protein</topology>
    </subcellularLocation>
</comment>
<evidence type="ECO:0000259" key="13">
    <source>
        <dbReference type="Pfam" id="PF00593"/>
    </source>
</evidence>
<dbReference type="EMBL" id="FXWG01000002">
    <property type="protein sequence ID" value="SMQ69173.1"/>
    <property type="molecule type" value="Genomic_DNA"/>
</dbReference>
<dbReference type="Gene3D" id="2.40.170.20">
    <property type="entry name" value="TonB-dependent receptor, beta-barrel domain"/>
    <property type="match status" value="1"/>
</dbReference>
<evidence type="ECO:0000256" key="3">
    <source>
        <dbReference type="ARBA" id="ARBA00022452"/>
    </source>
</evidence>
<keyword evidence="16" id="KW-1185">Reference proteome</keyword>
<feature type="chain" id="PRO_5012238384" evidence="12">
    <location>
        <begin position="23"/>
        <end position="776"/>
    </location>
</feature>
<keyword evidence="8 9" id="KW-0998">Cell outer membrane</keyword>
<dbReference type="Proteomes" id="UP000194420">
    <property type="component" value="Unassembled WGS sequence"/>
</dbReference>
<dbReference type="RefSeq" id="WP_086437324.1">
    <property type="nucleotide sequence ID" value="NZ_FXWG01000002.1"/>
</dbReference>
<dbReference type="Pfam" id="PF00593">
    <property type="entry name" value="TonB_dep_Rec_b-barrel"/>
    <property type="match status" value="1"/>
</dbReference>
<dbReference type="AlphaFoldDB" id="A0A1Y6F9W0"/>